<reference evidence="2" key="1">
    <citation type="submission" date="2016-02" db="EMBL/GenBank/DDBJ databases">
        <authorList>
            <person name="Wibberg D."/>
        </authorList>
    </citation>
    <scope>NUCLEOTIDE SEQUENCE [LARGE SCALE GENOMIC DNA]</scope>
</reference>
<sequence>MRGWAIDPDTNAPIQVYVYVDGTAGYATTADVSRPDVDNAFHRGVNHGFDFIVPVCAGRHTVCVWDQIWRREQPPAGLQVCPGLR</sequence>
<gene>
    <name evidence="1" type="ORF">FDG2_6418</name>
</gene>
<dbReference type="AlphaFoldDB" id="A0A1C3PH47"/>
<dbReference type="EMBL" id="FLUV01002653">
    <property type="protein sequence ID" value="SBW29086.1"/>
    <property type="molecule type" value="Genomic_DNA"/>
</dbReference>
<organism evidence="1 2">
    <name type="scientific">Candidatus Protofrankia californiensis</name>
    <dbReference type="NCBI Taxonomy" id="1839754"/>
    <lineage>
        <taxon>Bacteria</taxon>
        <taxon>Bacillati</taxon>
        <taxon>Actinomycetota</taxon>
        <taxon>Actinomycetes</taxon>
        <taxon>Frankiales</taxon>
        <taxon>Frankiaceae</taxon>
        <taxon>Protofrankia</taxon>
    </lineage>
</organism>
<name>A0A1C3PH47_9ACTN</name>
<dbReference type="Proteomes" id="UP000199013">
    <property type="component" value="Unassembled WGS sequence"/>
</dbReference>
<evidence type="ECO:0000313" key="1">
    <source>
        <dbReference type="EMBL" id="SBW29086.1"/>
    </source>
</evidence>
<proteinExistence type="predicted"/>
<protein>
    <submittedName>
        <fullName evidence="1">Uncharacterized protein</fullName>
    </submittedName>
</protein>
<keyword evidence="2" id="KW-1185">Reference proteome</keyword>
<accession>A0A1C3PH47</accession>
<evidence type="ECO:0000313" key="2">
    <source>
        <dbReference type="Proteomes" id="UP000199013"/>
    </source>
</evidence>